<reference evidence="2 3" key="1">
    <citation type="journal article" date="2015" name="Genome Biol.">
        <title>Comparative genomics of Steinernema reveals deeply conserved gene regulatory networks.</title>
        <authorList>
            <person name="Dillman A.R."/>
            <person name="Macchietto M."/>
            <person name="Porter C.F."/>
            <person name="Rogers A."/>
            <person name="Williams B."/>
            <person name="Antoshechkin I."/>
            <person name="Lee M.M."/>
            <person name="Goodwin Z."/>
            <person name="Lu X."/>
            <person name="Lewis E.E."/>
            <person name="Goodrich-Blair H."/>
            <person name="Stock S.P."/>
            <person name="Adams B.J."/>
            <person name="Sternberg P.W."/>
            <person name="Mortazavi A."/>
        </authorList>
    </citation>
    <scope>NUCLEOTIDE SEQUENCE [LARGE SCALE GENOMIC DNA]</scope>
    <source>
        <strain evidence="2 3">ALL</strain>
    </source>
</reference>
<dbReference type="InterPro" id="IPR004328">
    <property type="entry name" value="BRO1_dom"/>
</dbReference>
<protein>
    <recommendedName>
        <fullName evidence="1">BRO1 domain-containing protein</fullName>
    </recommendedName>
</protein>
<name>A0A4U5PDR4_STECR</name>
<evidence type="ECO:0000313" key="2">
    <source>
        <dbReference type="EMBL" id="TKR94619.1"/>
    </source>
</evidence>
<dbReference type="AlphaFoldDB" id="A0A4U5PDR4"/>
<organism evidence="2 3">
    <name type="scientific">Steinernema carpocapsae</name>
    <name type="common">Entomopathogenic nematode</name>
    <dbReference type="NCBI Taxonomy" id="34508"/>
    <lineage>
        <taxon>Eukaryota</taxon>
        <taxon>Metazoa</taxon>
        <taxon>Ecdysozoa</taxon>
        <taxon>Nematoda</taxon>
        <taxon>Chromadorea</taxon>
        <taxon>Rhabditida</taxon>
        <taxon>Tylenchina</taxon>
        <taxon>Panagrolaimomorpha</taxon>
        <taxon>Strongyloidoidea</taxon>
        <taxon>Steinernematidae</taxon>
        <taxon>Steinernema</taxon>
    </lineage>
</organism>
<proteinExistence type="predicted"/>
<dbReference type="STRING" id="34508.A0A4U5PDR4"/>
<feature type="domain" description="BRO1" evidence="1">
    <location>
        <begin position="1"/>
        <end position="205"/>
    </location>
</feature>
<dbReference type="Gene3D" id="1.25.40.280">
    <property type="entry name" value="alix/aip1 like domains"/>
    <property type="match status" value="1"/>
</dbReference>
<dbReference type="Proteomes" id="UP000298663">
    <property type="component" value="Unassembled WGS sequence"/>
</dbReference>
<dbReference type="Pfam" id="PF03097">
    <property type="entry name" value="BRO1"/>
    <property type="match status" value="1"/>
</dbReference>
<gene>
    <name evidence="2" type="ORF">L596_008882</name>
</gene>
<dbReference type="GO" id="GO:0045022">
    <property type="term" value="P:early endosome to late endosome transport"/>
    <property type="evidence" value="ECO:0007669"/>
    <property type="project" value="TreeGrafter"/>
</dbReference>
<dbReference type="PANTHER" id="PTHR23030:SF30">
    <property type="entry name" value="TYROSINE-PROTEIN PHOSPHATASE NON-RECEPTOR TYPE 23"/>
    <property type="match status" value="1"/>
</dbReference>
<dbReference type="OrthoDB" id="10266451at2759"/>
<dbReference type="GO" id="GO:0005768">
    <property type="term" value="C:endosome"/>
    <property type="evidence" value="ECO:0007669"/>
    <property type="project" value="TreeGrafter"/>
</dbReference>
<keyword evidence="3" id="KW-1185">Reference proteome</keyword>
<dbReference type="GO" id="GO:0032456">
    <property type="term" value="P:endocytic recycling"/>
    <property type="evidence" value="ECO:0007669"/>
    <property type="project" value="TreeGrafter"/>
</dbReference>
<comment type="caution">
    <text evidence="2">The sequence shown here is derived from an EMBL/GenBank/DDBJ whole genome shotgun (WGS) entry which is preliminary data.</text>
</comment>
<evidence type="ECO:0000313" key="3">
    <source>
        <dbReference type="Proteomes" id="UP000298663"/>
    </source>
</evidence>
<dbReference type="InterPro" id="IPR038499">
    <property type="entry name" value="BRO1_sf"/>
</dbReference>
<dbReference type="GO" id="GO:0043328">
    <property type="term" value="P:protein transport to vacuole involved in ubiquitin-dependent protein catabolic process via the multivesicular body sorting pathway"/>
    <property type="evidence" value="ECO:0007669"/>
    <property type="project" value="TreeGrafter"/>
</dbReference>
<dbReference type="PROSITE" id="PS51180">
    <property type="entry name" value="BRO1"/>
    <property type="match status" value="1"/>
</dbReference>
<dbReference type="EMBL" id="AZBU02000002">
    <property type="protein sequence ID" value="TKR94619.1"/>
    <property type="molecule type" value="Genomic_DNA"/>
</dbReference>
<accession>A0A4U5PDR4</accession>
<dbReference type="PANTHER" id="PTHR23030">
    <property type="entry name" value="PCD6 INTERACTING PROTEIN-RELATED"/>
    <property type="match status" value="1"/>
</dbReference>
<reference evidence="2 3" key="2">
    <citation type="journal article" date="2019" name="G3 (Bethesda)">
        <title>Hybrid Assembly of the Genome of the Entomopathogenic Nematode Steinernema carpocapsae Identifies the X-Chromosome.</title>
        <authorList>
            <person name="Serra L."/>
            <person name="Macchietto M."/>
            <person name="Macias-Munoz A."/>
            <person name="McGill C.J."/>
            <person name="Rodriguez I.M."/>
            <person name="Rodriguez B."/>
            <person name="Murad R."/>
            <person name="Mortazavi A."/>
        </authorList>
    </citation>
    <scope>NUCLEOTIDE SEQUENCE [LARGE SCALE GENOMIC DNA]</scope>
    <source>
        <strain evidence="2 3">ALL</strain>
    </source>
</reference>
<sequence length="205" mass="23631">MRNQICRFISDTETICVMKRYYAQMVMVKMRFPMEEGDPVAVPFAWLDRTLEMPTPAVFDDINFELACIMYNIGSIHGHIGMGEGRVDLDSIKNAFMQFQLAAWPLKFLRDEMNLTKFQTMDFENAILTWYINLLLNQAQECILEKSMIDHKKNATVATIAFFLRDSYHSCSVHLENSSVSEVVSSSKFKLLPTGRIWTGMAENM</sequence>
<evidence type="ECO:0000259" key="1">
    <source>
        <dbReference type="PROSITE" id="PS51180"/>
    </source>
</evidence>